<sequence>MNEKDARRKTLKLPKPLQKGASFFGTTMLISSTVFPAATVKVLAETVPETKQESSNNEIIENSSQNEQNQASTEGSGTNDSLDTDNSVNEQVEESTEELPIATSEEVLPENSTAETLDENLDPIEEVVTEQVMPQLFAARSMRSMAPSTFIQQISSQAKTVANANDLYASVMIAQAILESSWGNSALSLPPNHNLFGIKGQYNGQSVSMKTQEEVNGSMITITAQFRKYPSYSESLNDNARVLKTTSFQQGVYFYAGAWKSNTKSYRDATAWLTGRYATDSNYASKLNNLIVNYNLTQYDTPGSGTGTLPPNSGGNTTPPSNATTHTVVSGDTLSGIASRYGVTVANLKSWNNLKNDLIIVGQRLQVKAPANQPSQPKPPTTPPSNTTTHTVVSGDTLSGIASRYKVTIGNLKSWNNLKSDLIIVGQRLQVKAPANQPSQPKPPTTPSNTTTHTVVSGDTLSRIASRYKVTVGNLKSWNNLKSDLIIVGQRLQVKGTSSPSQPKPPTNAPSNTTTHTVVSGDTLSRIASRYKVTVGNLKSWNNLKSDLIIVGQRLQVKGTNSPSQPKPPTNAPSNTTTHAVVSGDTLSGIASRYGVSIANLKTWNGLKSDLIFVGQRLTVKGTTGGANTTPNKPNTNQGTSTYTVISGDTLSRISNHHNVSVANLKAWNNLKSDLIFVGQKLQVKQTSTPNKPAASNQKKYKVVSGDTLWSIAEKNNVTIKQLSTWNKLSGTIIYSGQVLRVK</sequence>
<dbReference type="PROSITE" id="PS51782">
    <property type="entry name" value="LYSM"/>
    <property type="match status" value="7"/>
</dbReference>
<feature type="region of interest" description="Disordered" evidence="5">
    <location>
        <begin position="494"/>
        <end position="517"/>
    </location>
</feature>
<dbReference type="Gene3D" id="3.10.350.10">
    <property type="entry name" value="LysM domain"/>
    <property type="match status" value="7"/>
</dbReference>
<dbReference type="OrthoDB" id="2155627at2"/>
<dbReference type="SMART" id="SM00047">
    <property type="entry name" value="LYZ2"/>
    <property type="match status" value="1"/>
</dbReference>
<dbReference type="Gene3D" id="4.10.80.30">
    <property type="entry name" value="DNA polymerase, domain 6"/>
    <property type="match status" value="1"/>
</dbReference>
<dbReference type="PANTHER" id="PTHR33734">
    <property type="entry name" value="LYSM DOMAIN-CONTAINING GPI-ANCHORED PROTEIN 2"/>
    <property type="match status" value="1"/>
</dbReference>
<reference evidence="8 9" key="1">
    <citation type="submission" date="2017-05" db="EMBL/GenBank/DDBJ databases">
        <title>Vagococcus spp. assemblies.</title>
        <authorList>
            <person name="Gulvik C.A."/>
        </authorList>
    </citation>
    <scope>NUCLEOTIDE SEQUENCE [LARGE SCALE GENOMIC DNA]</scope>
    <source>
        <strain evidence="8 9">NCFB 2777</strain>
    </source>
</reference>
<dbReference type="GO" id="GO:0008932">
    <property type="term" value="F:lytic endotransglycosylase activity"/>
    <property type="evidence" value="ECO:0007669"/>
    <property type="project" value="TreeGrafter"/>
</dbReference>
<dbReference type="EMBL" id="NGJU01000006">
    <property type="protein sequence ID" value="RST96599.1"/>
    <property type="molecule type" value="Genomic_DNA"/>
</dbReference>
<keyword evidence="9" id="KW-1185">Reference proteome</keyword>
<dbReference type="PANTHER" id="PTHR33734:SF22">
    <property type="entry name" value="MEMBRANE-BOUND LYTIC MUREIN TRANSGLYCOSYLASE D"/>
    <property type="match status" value="1"/>
</dbReference>
<keyword evidence="6" id="KW-0812">Transmembrane</keyword>
<evidence type="ECO:0000313" key="9">
    <source>
        <dbReference type="Proteomes" id="UP000287239"/>
    </source>
</evidence>
<dbReference type="SMART" id="SM00257">
    <property type="entry name" value="LysM"/>
    <property type="match status" value="7"/>
</dbReference>
<evidence type="ECO:0000256" key="1">
    <source>
        <dbReference type="ARBA" id="ARBA00010266"/>
    </source>
</evidence>
<feature type="region of interest" description="Disordered" evidence="5">
    <location>
        <begin position="369"/>
        <end position="393"/>
    </location>
</feature>
<keyword evidence="2" id="KW-0929">Antimicrobial</keyword>
<keyword evidence="6" id="KW-0472">Membrane</keyword>
<feature type="domain" description="LysM" evidence="7">
    <location>
        <begin position="388"/>
        <end position="431"/>
    </location>
</feature>
<evidence type="ECO:0000259" key="7">
    <source>
        <dbReference type="PROSITE" id="PS51782"/>
    </source>
</evidence>
<feature type="transmembrane region" description="Helical" evidence="6">
    <location>
        <begin position="21"/>
        <end position="44"/>
    </location>
</feature>
<dbReference type="Gene3D" id="1.10.530.10">
    <property type="match status" value="1"/>
</dbReference>
<dbReference type="InterPro" id="IPR002901">
    <property type="entry name" value="MGlyc_endo_b_GlcNAc-like_dom"/>
</dbReference>
<dbReference type="Proteomes" id="UP000287239">
    <property type="component" value="Unassembled WGS sequence"/>
</dbReference>
<name>A0A429ZSK2_9ENTE</name>
<gene>
    <name evidence="8" type="ORF">CBF35_05045</name>
</gene>
<proteinExistence type="inferred from homology"/>
<comment type="similarity">
    <text evidence="1">Belongs to the glycosyl hydrolase 73 family.</text>
</comment>
<evidence type="ECO:0000256" key="5">
    <source>
        <dbReference type="SAM" id="MobiDB-lite"/>
    </source>
</evidence>
<feature type="domain" description="LysM" evidence="7">
    <location>
        <begin position="641"/>
        <end position="684"/>
    </location>
</feature>
<dbReference type="InterPro" id="IPR018392">
    <property type="entry name" value="LysM"/>
</dbReference>
<feature type="region of interest" description="Disordered" evidence="5">
    <location>
        <begin position="302"/>
        <end position="322"/>
    </location>
</feature>
<feature type="compositionally biased region" description="Polar residues" evidence="5">
    <location>
        <begin position="71"/>
        <end position="90"/>
    </location>
</feature>
<feature type="domain" description="LysM" evidence="7">
    <location>
        <begin position="451"/>
        <end position="494"/>
    </location>
</feature>
<dbReference type="Pfam" id="PF01476">
    <property type="entry name" value="LysM"/>
    <property type="match status" value="7"/>
</dbReference>
<feature type="region of interest" description="Disordered" evidence="5">
    <location>
        <begin position="48"/>
        <end position="120"/>
    </location>
</feature>
<dbReference type="RefSeq" id="WP_126778880.1">
    <property type="nucleotide sequence ID" value="NZ_NGJU01000006.1"/>
</dbReference>
<feature type="domain" description="LysM" evidence="7">
    <location>
        <begin position="324"/>
        <end position="367"/>
    </location>
</feature>
<dbReference type="CDD" id="cd00118">
    <property type="entry name" value="LysM"/>
    <property type="match status" value="7"/>
</dbReference>
<dbReference type="Pfam" id="PF01832">
    <property type="entry name" value="Glucosaminidase"/>
    <property type="match status" value="1"/>
</dbReference>
<keyword evidence="3" id="KW-0081">Bacteriolytic enzyme</keyword>
<evidence type="ECO:0000256" key="4">
    <source>
        <dbReference type="ARBA" id="ARBA00032108"/>
    </source>
</evidence>
<protein>
    <recommendedName>
        <fullName evidence="4">Peptidoglycan hydrolase</fullName>
    </recommendedName>
</protein>
<feature type="domain" description="LysM" evidence="7">
    <location>
        <begin position="577"/>
        <end position="620"/>
    </location>
</feature>
<dbReference type="GO" id="GO:0004040">
    <property type="term" value="F:amidase activity"/>
    <property type="evidence" value="ECO:0007669"/>
    <property type="project" value="InterPro"/>
</dbReference>
<feature type="region of interest" description="Disordered" evidence="5">
    <location>
        <begin position="433"/>
        <end position="454"/>
    </location>
</feature>
<evidence type="ECO:0000313" key="8">
    <source>
        <dbReference type="EMBL" id="RST96599.1"/>
    </source>
</evidence>
<feature type="region of interest" description="Disordered" evidence="5">
    <location>
        <begin position="558"/>
        <end position="578"/>
    </location>
</feature>
<comment type="caution">
    <text evidence="8">The sequence shown here is derived from an EMBL/GenBank/DDBJ whole genome shotgun (WGS) entry which is preliminary data.</text>
</comment>
<dbReference type="GO" id="GO:0031640">
    <property type="term" value="P:killing of cells of another organism"/>
    <property type="evidence" value="ECO:0007669"/>
    <property type="project" value="UniProtKB-KW"/>
</dbReference>
<feature type="domain" description="LysM" evidence="7">
    <location>
        <begin position="699"/>
        <end position="742"/>
    </location>
</feature>
<dbReference type="GeneID" id="98567729"/>
<feature type="domain" description="LysM" evidence="7">
    <location>
        <begin position="514"/>
        <end position="557"/>
    </location>
</feature>
<dbReference type="InterPro" id="IPR036779">
    <property type="entry name" value="LysM_dom_sf"/>
</dbReference>
<dbReference type="AlphaFoldDB" id="A0A429ZSK2"/>
<keyword evidence="6" id="KW-1133">Transmembrane helix</keyword>
<evidence type="ECO:0000256" key="2">
    <source>
        <dbReference type="ARBA" id="ARBA00022529"/>
    </source>
</evidence>
<dbReference type="GO" id="GO:0042742">
    <property type="term" value="P:defense response to bacterium"/>
    <property type="evidence" value="ECO:0007669"/>
    <property type="project" value="UniProtKB-KW"/>
</dbReference>
<feature type="compositionally biased region" description="Low complexity" evidence="5">
    <location>
        <begin position="53"/>
        <end position="70"/>
    </location>
</feature>
<dbReference type="SUPFAM" id="SSF54106">
    <property type="entry name" value="LysM domain"/>
    <property type="match status" value="7"/>
</dbReference>
<accession>A0A429ZSK2</accession>
<evidence type="ECO:0000256" key="3">
    <source>
        <dbReference type="ARBA" id="ARBA00022638"/>
    </source>
</evidence>
<evidence type="ECO:0000256" key="6">
    <source>
        <dbReference type="SAM" id="Phobius"/>
    </source>
</evidence>
<organism evidence="8 9">
    <name type="scientific">Vagococcus salmoninarum</name>
    <dbReference type="NCBI Taxonomy" id="2739"/>
    <lineage>
        <taxon>Bacteria</taxon>
        <taxon>Bacillati</taxon>
        <taxon>Bacillota</taxon>
        <taxon>Bacilli</taxon>
        <taxon>Lactobacillales</taxon>
        <taxon>Enterococcaceae</taxon>
        <taxon>Vagococcus</taxon>
    </lineage>
</organism>